<evidence type="ECO:0000313" key="3">
    <source>
        <dbReference type="Proteomes" id="UP000615446"/>
    </source>
</evidence>
<dbReference type="PROSITE" id="PS50082">
    <property type="entry name" value="WD_REPEATS_2"/>
    <property type="match status" value="2"/>
</dbReference>
<dbReference type="PANTHER" id="PTHR19879:SF9">
    <property type="entry name" value="TRANSCRIPTION INITIATION FACTOR TFIID SUBUNIT 5"/>
    <property type="match status" value="1"/>
</dbReference>
<evidence type="ECO:0000256" key="1">
    <source>
        <dbReference type="PROSITE-ProRule" id="PRU00221"/>
    </source>
</evidence>
<protein>
    <submittedName>
        <fullName evidence="2">Protein kinase</fullName>
    </submittedName>
</protein>
<gene>
    <name evidence="2" type="ORF">RCL2_000078300</name>
</gene>
<dbReference type="PROSITE" id="PS50294">
    <property type="entry name" value="WD_REPEATS_REGION"/>
    <property type="match status" value="1"/>
</dbReference>
<dbReference type="GO" id="GO:0016301">
    <property type="term" value="F:kinase activity"/>
    <property type="evidence" value="ECO:0007669"/>
    <property type="project" value="UniProtKB-KW"/>
</dbReference>
<dbReference type="Pfam" id="PF00400">
    <property type="entry name" value="WD40"/>
    <property type="match status" value="2"/>
</dbReference>
<dbReference type="OrthoDB" id="2343029at2759"/>
<name>A0A8H3KSB0_9GLOM</name>
<proteinExistence type="predicted"/>
<dbReference type="SUPFAM" id="SSF50998">
    <property type="entry name" value="Quinoprotein alcohol dehydrogenase-like"/>
    <property type="match status" value="1"/>
</dbReference>
<dbReference type="PANTHER" id="PTHR19879">
    <property type="entry name" value="TRANSCRIPTION INITIATION FACTOR TFIID"/>
    <property type="match status" value="1"/>
</dbReference>
<dbReference type="SMART" id="SM00320">
    <property type="entry name" value="WD40"/>
    <property type="match status" value="2"/>
</dbReference>
<reference evidence="2" key="1">
    <citation type="submission" date="2019-10" db="EMBL/GenBank/DDBJ databases">
        <title>Conservation and host-specific expression of non-tandemly repeated heterogenous ribosome RNA gene in arbuscular mycorrhizal fungi.</title>
        <authorList>
            <person name="Maeda T."/>
            <person name="Kobayashi Y."/>
            <person name="Nakagawa T."/>
            <person name="Ezawa T."/>
            <person name="Yamaguchi K."/>
            <person name="Bino T."/>
            <person name="Nishimoto Y."/>
            <person name="Shigenobu S."/>
            <person name="Kawaguchi M."/>
        </authorList>
    </citation>
    <scope>NUCLEOTIDE SEQUENCE</scope>
    <source>
        <strain evidence="2">HR1</strain>
    </source>
</reference>
<accession>A0A8H3KSB0</accession>
<sequence>MKLLWYKIIFSERKRIGSYFTRALILFILDGELLVSGSWDSTARLWSLKEKKLLATFDHQKSFGHKRPCIECVSFYPDSELIVTGGWNYTVTLWSIKD</sequence>
<keyword evidence="2" id="KW-0418">Kinase</keyword>
<comment type="caution">
    <text evidence="2">The sequence shown here is derived from an EMBL/GenBank/DDBJ whole genome shotgun (WGS) entry which is preliminary data.</text>
</comment>
<feature type="repeat" description="WD" evidence="1">
    <location>
        <begin position="30"/>
        <end position="56"/>
    </location>
</feature>
<dbReference type="InterPro" id="IPR015943">
    <property type="entry name" value="WD40/YVTN_repeat-like_dom_sf"/>
</dbReference>
<dbReference type="AlphaFoldDB" id="A0A8H3KSB0"/>
<dbReference type="EMBL" id="BLAL01000005">
    <property type="protein sequence ID" value="GES73241.1"/>
    <property type="molecule type" value="Genomic_DNA"/>
</dbReference>
<keyword evidence="1" id="KW-0853">WD repeat</keyword>
<dbReference type="Gene3D" id="2.130.10.10">
    <property type="entry name" value="YVTN repeat-like/Quinoprotein amine dehydrogenase"/>
    <property type="match status" value="1"/>
</dbReference>
<dbReference type="Proteomes" id="UP000615446">
    <property type="component" value="Unassembled WGS sequence"/>
</dbReference>
<dbReference type="InterPro" id="IPR011047">
    <property type="entry name" value="Quinoprotein_ADH-like_sf"/>
</dbReference>
<evidence type="ECO:0000313" key="2">
    <source>
        <dbReference type="EMBL" id="GES73241.1"/>
    </source>
</evidence>
<keyword evidence="2" id="KW-0808">Transferase</keyword>
<feature type="repeat" description="WD" evidence="1">
    <location>
        <begin position="70"/>
        <end position="98"/>
    </location>
</feature>
<dbReference type="InterPro" id="IPR001680">
    <property type="entry name" value="WD40_rpt"/>
</dbReference>
<organism evidence="2 3">
    <name type="scientific">Rhizophagus clarus</name>
    <dbReference type="NCBI Taxonomy" id="94130"/>
    <lineage>
        <taxon>Eukaryota</taxon>
        <taxon>Fungi</taxon>
        <taxon>Fungi incertae sedis</taxon>
        <taxon>Mucoromycota</taxon>
        <taxon>Glomeromycotina</taxon>
        <taxon>Glomeromycetes</taxon>
        <taxon>Glomerales</taxon>
        <taxon>Glomeraceae</taxon>
        <taxon>Rhizophagus</taxon>
    </lineage>
</organism>